<dbReference type="EMBL" id="GGEC01061350">
    <property type="protein sequence ID" value="MBX41834.1"/>
    <property type="molecule type" value="Transcribed_RNA"/>
</dbReference>
<reference evidence="1" key="1">
    <citation type="submission" date="2018-02" db="EMBL/GenBank/DDBJ databases">
        <title>Rhizophora mucronata_Transcriptome.</title>
        <authorList>
            <person name="Meera S.P."/>
            <person name="Sreeshan A."/>
            <person name="Augustine A."/>
        </authorList>
    </citation>
    <scope>NUCLEOTIDE SEQUENCE</scope>
    <source>
        <tissue evidence="1">Leaf</tissue>
    </source>
</reference>
<proteinExistence type="predicted"/>
<accession>A0A2P2NHA0</accession>
<sequence length="42" mass="4796">MLNMAIAYVIKMILTDINHLILVSLRLQSSITGYEVAWLVFT</sequence>
<protein>
    <submittedName>
        <fullName evidence="1">Uncharacterized protein</fullName>
    </submittedName>
</protein>
<organism evidence="1">
    <name type="scientific">Rhizophora mucronata</name>
    <name type="common">Asiatic mangrove</name>
    <dbReference type="NCBI Taxonomy" id="61149"/>
    <lineage>
        <taxon>Eukaryota</taxon>
        <taxon>Viridiplantae</taxon>
        <taxon>Streptophyta</taxon>
        <taxon>Embryophyta</taxon>
        <taxon>Tracheophyta</taxon>
        <taxon>Spermatophyta</taxon>
        <taxon>Magnoliopsida</taxon>
        <taxon>eudicotyledons</taxon>
        <taxon>Gunneridae</taxon>
        <taxon>Pentapetalae</taxon>
        <taxon>rosids</taxon>
        <taxon>fabids</taxon>
        <taxon>Malpighiales</taxon>
        <taxon>Rhizophoraceae</taxon>
        <taxon>Rhizophora</taxon>
    </lineage>
</organism>
<name>A0A2P2NHA0_RHIMU</name>
<dbReference type="AlphaFoldDB" id="A0A2P2NHA0"/>
<evidence type="ECO:0000313" key="1">
    <source>
        <dbReference type="EMBL" id="MBX41834.1"/>
    </source>
</evidence>